<protein>
    <recommendedName>
        <fullName evidence="3">Prevent-host-death protein</fullName>
    </recommendedName>
</protein>
<dbReference type="EMBL" id="JFGV01000019">
    <property type="protein sequence ID" value="EYU15769.1"/>
    <property type="molecule type" value="Genomic_DNA"/>
</dbReference>
<sequence>MHQTKNGESPYMVQDPTQFEMQKEQIALLHLLSLAEKDIKSRRVVSPDELRNNLRNLINND</sequence>
<name>A0A022PJT0_9GAMM</name>
<proteinExistence type="predicted"/>
<evidence type="ECO:0000313" key="1">
    <source>
        <dbReference type="EMBL" id="EYU15769.1"/>
    </source>
</evidence>
<keyword evidence="2" id="KW-1185">Reference proteome</keyword>
<evidence type="ECO:0008006" key="3">
    <source>
        <dbReference type="Google" id="ProtNLM"/>
    </source>
</evidence>
<organism evidence="1 2">
    <name type="scientific">Photorhabdus aegyptia</name>
    <dbReference type="NCBI Taxonomy" id="2805098"/>
    <lineage>
        <taxon>Bacteria</taxon>
        <taxon>Pseudomonadati</taxon>
        <taxon>Pseudomonadota</taxon>
        <taxon>Gammaproteobacteria</taxon>
        <taxon>Enterobacterales</taxon>
        <taxon>Morganellaceae</taxon>
        <taxon>Photorhabdus</taxon>
    </lineage>
</organism>
<comment type="caution">
    <text evidence="1">The sequence shown here is derived from an EMBL/GenBank/DDBJ whole genome shotgun (WGS) entry which is preliminary data.</text>
</comment>
<dbReference type="AlphaFoldDB" id="A0A022PJT0"/>
<dbReference type="PATRIC" id="fig|1393736.3.peg.1643"/>
<reference evidence="1 2" key="1">
    <citation type="submission" date="2014-03" db="EMBL/GenBank/DDBJ databases">
        <title>Draft Genome of Photorhabdus luminescens BA1, an Egyptian Isolate.</title>
        <authorList>
            <person name="Ghazal S."/>
            <person name="Hurst S.G.IV."/>
            <person name="Morris K."/>
            <person name="Thomas K."/>
            <person name="Tisa L.S."/>
        </authorList>
    </citation>
    <scope>NUCLEOTIDE SEQUENCE [LARGE SCALE GENOMIC DNA]</scope>
    <source>
        <strain evidence="1 2">BA1</strain>
    </source>
</reference>
<dbReference type="Proteomes" id="UP000023464">
    <property type="component" value="Unassembled WGS sequence"/>
</dbReference>
<dbReference type="RefSeq" id="WP_051560708.1">
    <property type="nucleotide sequence ID" value="NZ_CAWLTM010000096.1"/>
</dbReference>
<accession>A0A022PJT0</accession>
<evidence type="ECO:0000313" key="2">
    <source>
        <dbReference type="Proteomes" id="UP000023464"/>
    </source>
</evidence>
<gene>
    <name evidence="1" type="ORF">BA1DRAFT_01629</name>
</gene>